<dbReference type="InterPro" id="IPR000183">
    <property type="entry name" value="Orn/DAP/Arg_de-COase"/>
</dbReference>
<dbReference type="InterPro" id="IPR022644">
    <property type="entry name" value="De-COase2_N"/>
</dbReference>
<dbReference type="PANTHER" id="PTHR11482:SF57">
    <property type="entry name" value="GENE MODEL 853, (NCBI)"/>
    <property type="match status" value="1"/>
</dbReference>
<evidence type="ECO:0000313" key="4">
    <source>
        <dbReference type="EMBL" id="KAK2106354.1"/>
    </source>
</evidence>
<keyword evidence="5" id="KW-1185">Reference proteome</keyword>
<dbReference type="Gene3D" id="3.20.20.10">
    <property type="entry name" value="Alanine racemase"/>
    <property type="match status" value="1"/>
</dbReference>
<feature type="non-terminal residue" evidence="4">
    <location>
        <position position="274"/>
    </location>
</feature>
<dbReference type="SUPFAM" id="SSF51419">
    <property type="entry name" value="PLP-binding barrel"/>
    <property type="match status" value="1"/>
</dbReference>
<dbReference type="PANTHER" id="PTHR11482">
    <property type="entry name" value="ARGININE/DIAMINOPIMELATE/ORNITHINE DECARBOXYLASE"/>
    <property type="match status" value="1"/>
</dbReference>
<accession>A0ABQ9VAF8</accession>
<dbReference type="PRINTS" id="PR01179">
    <property type="entry name" value="ODADCRBXLASE"/>
</dbReference>
<proteinExistence type="predicted"/>
<dbReference type="Proteomes" id="UP001266305">
    <property type="component" value="Unassembled WGS sequence"/>
</dbReference>
<keyword evidence="2" id="KW-0620">Polyamine biosynthesis</keyword>
<feature type="domain" description="Orn/DAP/Arg decarboxylase 2 N-terminal" evidence="3">
    <location>
        <begin position="8"/>
        <end position="52"/>
    </location>
</feature>
<feature type="domain" description="Orn/DAP/Arg decarboxylase 2 N-terminal" evidence="3">
    <location>
        <begin position="71"/>
        <end position="237"/>
    </location>
</feature>
<reference evidence="4 5" key="1">
    <citation type="submission" date="2023-05" db="EMBL/GenBank/DDBJ databases">
        <title>B98-5 Cell Line De Novo Hybrid Assembly: An Optical Mapping Approach.</title>
        <authorList>
            <person name="Kananen K."/>
            <person name="Auerbach J.A."/>
            <person name="Kautto E."/>
            <person name="Blachly J.S."/>
        </authorList>
    </citation>
    <scope>NUCLEOTIDE SEQUENCE [LARGE SCALE GENOMIC DNA]</scope>
    <source>
        <strain evidence="4">B95-8</strain>
        <tissue evidence="4">Cell line</tissue>
    </source>
</reference>
<organism evidence="4 5">
    <name type="scientific">Saguinus oedipus</name>
    <name type="common">Cotton-top tamarin</name>
    <name type="synonym">Oedipomidas oedipus</name>
    <dbReference type="NCBI Taxonomy" id="9490"/>
    <lineage>
        <taxon>Eukaryota</taxon>
        <taxon>Metazoa</taxon>
        <taxon>Chordata</taxon>
        <taxon>Craniata</taxon>
        <taxon>Vertebrata</taxon>
        <taxon>Euteleostomi</taxon>
        <taxon>Mammalia</taxon>
        <taxon>Eutheria</taxon>
        <taxon>Euarchontoglires</taxon>
        <taxon>Primates</taxon>
        <taxon>Haplorrhini</taxon>
        <taxon>Platyrrhini</taxon>
        <taxon>Cebidae</taxon>
        <taxon>Callitrichinae</taxon>
        <taxon>Saguinus</taxon>
    </lineage>
</organism>
<comment type="caution">
    <text evidence="4">The sequence shown here is derived from an EMBL/GenBank/DDBJ whole genome shotgun (WGS) entry which is preliminary data.</text>
</comment>
<name>A0ABQ9VAF8_SAGOE</name>
<evidence type="ECO:0000256" key="1">
    <source>
        <dbReference type="ARBA" id="ARBA00022898"/>
    </source>
</evidence>
<evidence type="ECO:0000259" key="3">
    <source>
        <dbReference type="Pfam" id="PF02784"/>
    </source>
</evidence>
<gene>
    <name evidence="4" type="ORF">P7K49_015868</name>
</gene>
<evidence type="ECO:0000313" key="5">
    <source>
        <dbReference type="Proteomes" id="UP001266305"/>
    </source>
</evidence>
<evidence type="ECO:0000256" key="2">
    <source>
        <dbReference type="ARBA" id="ARBA00023115"/>
    </source>
</evidence>
<dbReference type="InterPro" id="IPR029066">
    <property type="entry name" value="PLP-binding_barrel"/>
</dbReference>
<keyword evidence="1" id="KW-0663">Pyridoxal phosphate</keyword>
<dbReference type="InterPro" id="IPR022653">
    <property type="entry name" value="De-COase2_pyr-phos_BS"/>
</dbReference>
<protein>
    <recommendedName>
        <fullName evidence="3">Orn/DAP/Arg decarboxylase 2 N-terminal domain-containing protein</fullName>
    </recommendedName>
</protein>
<dbReference type="Pfam" id="PF02784">
    <property type="entry name" value="Orn_Arg_deC_N"/>
    <property type="match status" value="2"/>
</dbReference>
<sequence>MLVDLDMLVSCHRTFCQGLPWVSPFYAVKCNNSPWVLRVLAALGTGFDCASQLGGSSEAAPNPGSWPLQLELEQVLGLGVAPSRIIYANPCKPASHIRYAAHHRVQLLTFDSEEELTKVAQHHPGVRLLPWLRTQDSQSTFPLSTKYGASLEARGHQLTSARDLGLAVVGVSFHVGSDCQTPQSFTQAIADCRAGHDMSHLDIGGGFPGMEGSGPKFEELARVISASQDFPEECGVKVRFYVESVCTAAVNIIARKAVLEPGGWARMALGGEAT</sequence>
<dbReference type="InterPro" id="IPR002433">
    <property type="entry name" value="Orn_de-COase"/>
</dbReference>
<dbReference type="EMBL" id="JASSZA010000007">
    <property type="protein sequence ID" value="KAK2106354.1"/>
    <property type="molecule type" value="Genomic_DNA"/>
</dbReference>
<dbReference type="PROSITE" id="PS00878">
    <property type="entry name" value="ODR_DC_2_1"/>
    <property type="match status" value="1"/>
</dbReference>